<sequence>MPCRPPRCRRRSTGRPAASRRYLYAADELRPGYPVREKDAVALLDGYQAIRPLTPVESTALPALLPLVHAEFALSELGYVHGVTRSAENTRLAYEYYAGHAEWGGGVLRRGRGGVLRSGPAPAARDLPVGGHPGSAPAGRGAVCSKP</sequence>
<keyword evidence="3" id="KW-1185">Reference proteome</keyword>
<dbReference type="Proteomes" id="UP001501009">
    <property type="component" value="Unassembled WGS sequence"/>
</dbReference>
<comment type="caution">
    <text evidence="2">The sequence shown here is derived from an EMBL/GenBank/DDBJ whole genome shotgun (WGS) entry which is preliminary data.</text>
</comment>
<dbReference type="Gene3D" id="3.90.1200.10">
    <property type="match status" value="1"/>
</dbReference>
<dbReference type="SUPFAM" id="SSF56112">
    <property type="entry name" value="Protein kinase-like (PK-like)"/>
    <property type="match status" value="1"/>
</dbReference>
<evidence type="ECO:0000313" key="2">
    <source>
        <dbReference type="EMBL" id="GAA3806766.1"/>
    </source>
</evidence>
<protein>
    <submittedName>
        <fullName evidence="2">Uncharacterized protein</fullName>
    </submittedName>
</protein>
<feature type="region of interest" description="Disordered" evidence="1">
    <location>
        <begin position="119"/>
        <end position="147"/>
    </location>
</feature>
<dbReference type="EMBL" id="BAABDE010000020">
    <property type="protein sequence ID" value="GAA3806766.1"/>
    <property type="molecule type" value="Genomic_DNA"/>
</dbReference>
<dbReference type="InterPro" id="IPR011009">
    <property type="entry name" value="Kinase-like_dom_sf"/>
</dbReference>
<gene>
    <name evidence="2" type="ORF">GCM10022403_046120</name>
</gene>
<organism evidence="2 3">
    <name type="scientific">Streptomyces coacervatus</name>
    <dbReference type="NCBI Taxonomy" id="647381"/>
    <lineage>
        <taxon>Bacteria</taxon>
        <taxon>Bacillati</taxon>
        <taxon>Actinomycetota</taxon>
        <taxon>Actinomycetes</taxon>
        <taxon>Kitasatosporales</taxon>
        <taxon>Streptomycetaceae</taxon>
        <taxon>Streptomyces</taxon>
    </lineage>
</organism>
<proteinExistence type="predicted"/>
<accession>A0ABP7I0M0</accession>
<reference evidence="3" key="1">
    <citation type="journal article" date="2019" name="Int. J. Syst. Evol. Microbiol.">
        <title>The Global Catalogue of Microorganisms (GCM) 10K type strain sequencing project: providing services to taxonomists for standard genome sequencing and annotation.</title>
        <authorList>
            <consortium name="The Broad Institute Genomics Platform"/>
            <consortium name="The Broad Institute Genome Sequencing Center for Infectious Disease"/>
            <person name="Wu L."/>
            <person name="Ma J."/>
        </authorList>
    </citation>
    <scope>NUCLEOTIDE SEQUENCE [LARGE SCALE GENOMIC DNA]</scope>
    <source>
        <strain evidence="3">JCM 17138</strain>
    </source>
</reference>
<evidence type="ECO:0000256" key="1">
    <source>
        <dbReference type="SAM" id="MobiDB-lite"/>
    </source>
</evidence>
<name>A0ABP7I0M0_9ACTN</name>
<evidence type="ECO:0000313" key="3">
    <source>
        <dbReference type="Proteomes" id="UP001501009"/>
    </source>
</evidence>